<feature type="signal peptide" evidence="2">
    <location>
        <begin position="1"/>
        <end position="26"/>
    </location>
</feature>
<evidence type="ECO:0008006" key="5">
    <source>
        <dbReference type="Google" id="ProtNLM"/>
    </source>
</evidence>
<keyword evidence="2" id="KW-0732">Signal</keyword>
<gene>
    <name evidence="3" type="ORF">WJX75_005657</name>
</gene>
<evidence type="ECO:0000256" key="2">
    <source>
        <dbReference type="SAM" id="SignalP"/>
    </source>
</evidence>
<name>A0ABR2YD91_9CHLO</name>
<accession>A0ABR2YD91</accession>
<feature type="chain" id="PRO_5045164008" description="OCRE domain-containing protein" evidence="2">
    <location>
        <begin position="27"/>
        <end position="193"/>
    </location>
</feature>
<keyword evidence="4" id="KW-1185">Reference proteome</keyword>
<feature type="region of interest" description="Disordered" evidence="1">
    <location>
        <begin position="26"/>
        <end position="46"/>
    </location>
</feature>
<evidence type="ECO:0000313" key="3">
    <source>
        <dbReference type="EMBL" id="KAK9902772.1"/>
    </source>
</evidence>
<dbReference type="Proteomes" id="UP001491310">
    <property type="component" value="Unassembled WGS sequence"/>
</dbReference>
<organism evidence="3 4">
    <name type="scientific">Coccomyxa subellipsoidea</name>
    <dbReference type="NCBI Taxonomy" id="248742"/>
    <lineage>
        <taxon>Eukaryota</taxon>
        <taxon>Viridiplantae</taxon>
        <taxon>Chlorophyta</taxon>
        <taxon>core chlorophytes</taxon>
        <taxon>Trebouxiophyceae</taxon>
        <taxon>Trebouxiophyceae incertae sedis</taxon>
        <taxon>Coccomyxaceae</taxon>
        <taxon>Coccomyxa</taxon>
    </lineage>
</organism>
<evidence type="ECO:0000256" key="1">
    <source>
        <dbReference type="SAM" id="MobiDB-lite"/>
    </source>
</evidence>
<dbReference type="EMBL" id="JALJOT010000015">
    <property type="protein sequence ID" value="KAK9902772.1"/>
    <property type="molecule type" value="Genomic_DNA"/>
</dbReference>
<proteinExistence type="predicted"/>
<sequence length="193" mass="20513">MRSCTRILRVLAIVLIAQIGVPASSGGTSNFNSPTNPSATYTSPAGRTFTGLSNSPTYSRGPSSVYRPASTYLHAPYNGPMQIAASGAYVPKAALTSQYPRNGARCAISAAAAGGAAGVYVASNRPYVHMYPAGYTIICIPYYSPVYVRTYGHWAVYNEQGIFYDFDDGDATDDFYDYDSADGLPAGCEHPAQ</sequence>
<protein>
    <recommendedName>
        <fullName evidence="5">OCRE domain-containing protein</fullName>
    </recommendedName>
</protein>
<evidence type="ECO:0000313" key="4">
    <source>
        <dbReference type="Proteomes" id="UP001491310"/>
    </source>
</evidence>
<reference evidence="3 4" key="1">
    <citation type="journal article" date="2024" name="Nat. Commun.">
        <title>Phylogenomics reveals the evolutionary origins of lichenization in chlorophyte algae.</title>
        <authorList>
            <person name="Puginier C."/>
            <person name="Libourel C."/>
            <person name="Otte J."/>
            <person name="Skaloud P."/>
            <person name="Haon M."/>
            <person name="Grisel S."/>
            <person name="Petersen M."/>
            <person name="Berrin J.G."/>
            <person name="Delaux P.M."/>
            <person name="Dal Grande F."/>
            <person name="Keller J."/>
        </authorList>
    </citation>
    <scope>NUCLEOTIDE SEQUENCE [LARGE SCALE GENOMIC DNA]</scope>
    <source>
        <strain evidence="3 4">SAG 216-7</strain>
    </source>
</reference>
<comment type="caution">
    <text evidence="3">The sequence shown here is derived from an EMBL/GenBank/DDBJ whole genome shotgun (WGS) entry which is preliminary data.</text>
</comment>